<dbReference type="GO" id="GO:0008972">
    <property type="term" value="F:phosphomethylpyrimidine kinase activity"/>
    <property type="evidence" value="ECO:0007669"/>
    <property type="project" value="InterPro"/>
</dbReference>
<dbReference type="OrthoDB" id="9810880at2"/>
<dbReference type="STRING" id="290317.Cpha266_1533"/>
<dbReference type="FunFam" id="3.40.1190.20:FF:000003">
    <property type="entry name" value="Phosphomethylpyrimidine kinase ThiD"/>
    <property type="match status" value="1"/>
</dbReference>
<dbReference type="HOGENOM" id="CLU_020520_0_2_10"/>
<name>A1BGM8_CHLPD</name>
<evidence type="ECO:0000256" key="6">
    <source>
        <dbReference type="ARBA" id="ARBA00022840"/>
    </source>
</evidence>
<keyword evidence="6" id="KW-0067">ATP-binding</keyword>
<dbReference type="Proteomes" id="UP000008701">
    <property type="component" value="Chromosome"/>
</dbReference>
<dbReference type="Gene3D" id="3.40.1190.20">
    <property type="match status" value="1"/>
</dbReference>
<sequence>MKNNYTTILTIAGSDGSGGAGIQADLKTFAALECYGLSVITSVTAQNTVEVKEAFVLSGKQIEAQLLALISDMSIDAIKIGMPGEIGGIKTIARVIGNMKTRPPVVLDTIISSSSGQALLSAEALEPFKNELFPLATLVTPNLMEAIALTGRKLSIDSPEAVEEIAHTLNLMGAASVLVKGGHMEGSQCNDCLLHNKKIRWYSAKKIITGNTHGTGCTLSSAIAAYLGKHLLLEEAVAQAKSYTYDALEAGAAYLIGKGSGPLHHCYKLWR</sequence>
<accession>A1BGM8</accession>
<dbReference type="RefSeq" id="WP_011745367.1">
    <property type="nucleotide sequence ID" value="NC_008639.1"/>
</dbReference>
<dbReference type="PANTHER" id="PTHR20858">
    <property type="entry name" value="PHOSPHOMETHYLPYRIMIDINE KINASE"/>
    <property type="match status" value="1"/>
</dbReference>
<dbReference type="GO" id="GO:0005829">
    <property type="term" value="C:cytosol"/>
    <property type="evidence" value="ECO:0007669"/>
    <property type="project" value="TreeGrafter"/>
</dbReference>
<keyword evidence="3 8" id="KW-0808">Transferase</keyword>
<dbReference type="GO" id="GO:0008902">
    <property type="term" value="F:hydroxymethylpyrimidine kinase activity"/>
    <property type="evidence" value="ECO:0007669"/>
    <property type="project" value="UniProtKB-EC"/>
</dbReference>
<dbReference type="GO" id="GO:0005524">
    <property type="term" value="F:ATP binding"/>
    <property type="evidence" value="ECO:0007669"/>
    <property type="project" value="UniProtKB-KW"/>
</dbReference>
<feature type="domain" description="Pyridoxamine kinase/Phosphomethylpyrimidine kinase" evidence="7">
    <location>
        <begin position="15"/>
        <end position="264"/>
    </location>
</feature>
<evidence type="ECO:0000256" key="3">
    <source>
        <dbReference type="ARBA" id="ARBA00022679"/>
    </source>
</evidence>
<dbReference type="EC" id="2.7.1.49" evidence="2"/>
<dbReference type="PANTHER" id="PTHR20858:SF17">
    <property type="entry name" value="HYDROXYMETHYLPYRIMIDINE_PHOSPHOMETHYLPYRIMIDINE KINASE THI20-RELATED"/>
    <property type="match status" value="1"/>
</dbReference>
<evidence type="ECO:0000313" key="9">
    <source>
        <dbReference type="Proteomes" id="UP000008701"/>
    </source>
</evidence>
<evidence type="ECO:0000256" key="4">
    <source>
        <dbReference type="ARBA" id="ARBA00022741"/>
    </source>
</evidence>
<protein>
    <recommendedName>
        <fullName evidence="2">hydroxymethylpyrimidine kinase</fullName>
        <ecNumber evidence="2">2.7.1.49</ecNumber>
    </recommendedName>
</protein>
<dbReference type="eggNOG" id="COG0351">
    <property type="taxonomic scope" value="Bacteria"/>
</dbReference>
<evidence type="ECO:0000313" key="8">
    <source>
        <dbReference type="EMBL" id="ABL65555.1"/>
    </source>
</evidence>
<organism evidence="8 9">
    <name type="scientific">Chlorobium phaeobacteroides (strain DSM 266 / SMG 266 / 2430)</name>
    <dbReference type="NCBI Taxonomy" id="290317"/>
    <lineage>
        <taxon>Bacteria</taxon>
        <taxon>Pseudomonadati</taxon>
        <taxon>Chlorobiota</taxon>
        <taxon>Chlorobiia</taxon>
        <taxon>Chlorobiales</taxon>
        <taxon>Chlorobiaceae</taxon>
        <taxon>Chlorobium/Pelodictyon group</taxon>
        <taxon>Chlorobium</taxon>
    </lineage>
</organism>
<evidence type="ECO:0000256" key="5">
    <source>
        <dbReference type="ARBA" id="ARBA00022777"/>
    </source>
</evidence>
<dbReference type="EMBL" id="CP000492">
    <property type="protein sequence ID" value="ABL65555.1"/>
    <property type="molecule type" value="Genomic_DNA"/>
</dbReference>
<dbReference type="KEGG" id="cph:Cpha266_1533"/>
<comment type="pathway">
    <text evidence="1">Cofactor biosynthesis; thiamine diphosphate biosynthesis.</text>
</comment>
<dbReference type="SUPFAM" id="SSF53613">
    <property type="entry name" value="Ribokinase-like"/>
    <property type="match status" value="1"/>
</dbReference>
<dbReference type="NCBIfam" id="TIGR00097">
    <property type="entry name" value="HMP-P_kinase"/>
    <property type="match status" value="1"/>
</dbReference>
<dbReference type="InterPro" id="IPR013749">
    <property type="entry name" value="PM/HMP-P_kinase-1"/>
</dbReference>
<evidence type="ECO:0000256" key="2">
    <source>
        <dbReference type="ARBA" id="ARBA00012135"/>
    </source>
</evidence>
<dbReference type="CDD" id="cd01169">
    <property type="entry name" value="HMPP_kinase"/>
    <property type="match status" value="1"/>
</dbReference>
<keyword evidence="4" id="KW-0547">Nucleotide-binding</keyword>
<dbReference type="InterPro" id="IPR004399">
    <property type="entry name" value="HMP/HMP-P_kinase_dom"/>
</dbReference>
<dbReference type="GO" id="GO:0009228">
    <property type="term" value="P:thiamine biosynthetic process"/>
    <property type="evidence" value="ECO:0007669"/>
    <property type="project" value="InterPro"/>
</dbReference>
<evidence type="ECO:0000259" key="7">
    <source>
        <dbReference type="Pfam" id="PF08543"/>
    </source>
</evidence>
<dbReference type="Pfam" id="PF08543">
    <property type="entry name" value="Phos_pyr_kin"/>
    <property type="match status" value="1"/>
</dbReference>
<gene>
    <name evidence="8" type="ordered locus">Cpha266_1533</name>
</gene>
<dbReference type="AlphaFoldDB" id="A1BGM8"/>
<reference evidence="8 9" key="1">
    <citation type="submission" date="2006-12" db="EMBL/GenBank/DDBJ databases">
        <title>Complete sequence of Chlorobium phaeobacteroides DSM 266.</title>
        <authorList>
            <consortium name="US DOE Joint Genome Institute"/>
            <person name="Copeland A."/>
            <person name="Lucas S."/>
            <person name="Lapidus A."/>
            <person name="Barry K."/>
            <person name="Detter J.C."/>
            <person name="Glavina del Rio T."/>
            <person name="Hammon N."/>
            <person name="Israni S."/>
            <person name="Pitluck S."/>
            <person name="Goltsman E."/>
            <person name="Schmutz J."/>
            <person name="Larimer F."/>
            <person name="Land M."/>
            <person name="Hauser L."/>
            <person name="Mikhailova N."/>
            <person name="Li T."/>
            <person name="Overmann J."/>
            <person name="Bryant D.A."/>
            <person name="Richardson P."/>
        </authorList>
    </citation>
    <scope>NUCLEOTIDE SEQUENCE [LARGE SCALE GENOMIC DNA]</scope>
    <source>
        <strain evidence="8 9">DSM 266</strain>
    </source>
</reference>
<keyword evidence="5 8" id="KW-0418">Kinase</keyword>
<keyword evidence="9" id="KW-1185">Reference proteome</keyword>
<evidence type="ECO:0000256" key="1">
    <source>
        <dbReference type="ARBA" id="ARBA00004948"/>
    </source>
</evidence>
<proteinExistence type="predicted"/>
<dbReference type="InterPro" id="IPR029056">
    <property type="entry name" value="Ribokinase-like"/>
</dbReference>